<protein>
    <recommendedName>
        <fullName evidence="2">RNase H type-1 domain-containing protein</fullName>
    </recommendedName>
</protein>
<feature type="domain" description="RNase H type-1" evidence="2">
    <location>
        <begin position="25"/>
        <end position="115"/>
    </location>
</feature>
<dbReference type="AlphaFoldDB" id="A0AAV7DWM7"/>
<evidence type="ECO:0000313" key="4">
    <source>
        <dbReference type="Proteomes" id="UP000825729"/>
    </source>
</evidence>
<evidence type="ECO:0000256" key="1">
    <source>
        <dbReference type="SAM" id="MobiDB-lite"/>
    </source>
</evidence>
<evidence type="ECO:0000259" key="2">
    <source>
        <dbReference type="Pfam" id="PF13456"/>
    </source>
</evidence>
<proteinExistence type="predicted"/>
<dbReference type="GO" id="GO:0004523">
    <property type="term" value="F:RNA-DNA hybrid ribonuclease activity"/>
    <property type="evidence" value="ECO:0007669"/>
    <property type="project" value="InterPro"/>
</dbReference>
<reference evidence="3 4" key="1">
    <citation type="submission" date="2021-07" db="EMBL/GenBank/DDBJ databases">
        <title>The Aristolochia fimbriata genome: insights into angiosperm evolution, floral development and chemical biosynthesis.</title>
        <authorList>
            <person name="Jiao Y."/>
        </authorList>
    </citation>
    <scope>NUCLEOTIDE SEQUENCE [LARGE SCALE GENOMIC DNA]</scope>
    <source>
        <strain evidence="3">IBCAS-2021</strain>
        <tissue evidence="3">Leaf</tissue>
    </source>
</reference>
<feature type="region of interest" description="Disordered" evidence="1">
    <location>
        <begin position="1"/>
        <end position="32"/>
    </location>
</feature>
<gene>
    <name evidence="3" type="ORF">H6P81_020590</name>
</gene>
<dbReference type="InterPro" id="IPR036397">
    <property type="entry name" value="RNaseH_sf"/>
</dbReference>
<dbReference type="InterPro" id="IPR012337">
    <property type="entry name" value="RNaseH-like_sf"/>
</dbReference>
<dbReference type="CDD" id="cd06222">
    <property type="entry name" value="RNase_H_like"/>
    <property type="match status" value="1"/>
</dbReference>
<evidence type="ECO:0000313" key="3">
    <source>
        <dbReference type="EMBL" id="KAG9440425.1"/>
    </source>
</evidence>
<organism evidence="3 4">
    <name type="scientific">Aristolochia fimbriata</name>
    <name type="common">White veined hardy Dutchman's pipe vine</name>
    <dbReference type="NCBI Taxonomy" id="158543"/>
    <lineage>
        <taxon>Eukaryota</taxon>
        <taxon>Viridiplantae</taxon>
        <taxon>Streptophyta</taxon>
        <taxon>Embryophyta</taxon>
        <taxon>Tracheophyta</taxon>
        <taxon>Spermatophyta</taxon>
        <taxon>Magnoliopsida</taxon>
        <taxon>Magnoliidae</taxon>
        <taxon>Piperales</taxon>
        <taxon>Aristolochiaceae</taxon>
        <taxon>Aristolochia</taxon>
    </lineage>
</organism>
<dbReference type="InterPro" id="IPR053151">
    <property type="entry name" value="RNase_H-like"/>
</dbReference>
<dbReference type="PANTHER" id="PTHR47723:SF19">
    <property type="entry name" value="POLYNUCLEOTIDYL TRANSFERASE, RIBONUCLEASE H-LIKE SUPERFAMILY PROTEIN"/>
    <property type="match status" value="1"/>
</dbReference>
<dbReference type="PANTHER" id="PTHR47723">
    <property type="entry name" value="OS05G0353850 PROTEIN"/>
    <property type="match status" value="1"/>
</dbReference>
<dbReference type="EMBL" id="JAINDJ010000008">
    <property type="protein sequence ID" value="KAG9440425.1"/>
    <property type="molecule type" value="Genomic_DNA"/>
</dbReference>
<feature type="compositionally biased region" description="Pro residues" evidence="1">
    <location>
        <begin position="1"/>
        <end position="10"/>
    </location>
</feature>
<dbReference type="Gene3D" id="3.30.420.10">
    <property type="entry name" value="Ribonuclease H-like superfamily/Ribonuclease H"/>
    <property type="match status" value="1"/>
</dbReference>
<sequence length="130" mass="14472">MEEWKPPPPGDIKLNFDGSATGSPGQARVQQTYAPPEAEALTLLSGVKLLREQAAGTVYVEGDSYLVINWAKKGKPPWKLKHVFEEIQLILVERNVIWCKIPRSANSLADHLAKDGVSKREMLIGLQWPL</sequence>
<dbReference type="SUPFAM" id="SSF53098">
    <property type="entry name" value="Ribonuclease H-like"/>
    <property type="match status" value="1"/>
</dbReference>
<feature type="compositionally biased region" description="Polar residues" evidence="1">
    <location>
        <begin position="18"/>
        <end position="32"/>
    </location>
</feature>
<keyword evidence="4" id="KW-1185">Reference proteome</keyword>
<comment type="caution">
    <text evidence="3">The sequence shown here is derived from an EMBL/GenBank/DDBJ whole genome shotgun (WGS) entry which is preliminary data.</text>
</comment>
<dbReference type="Proteomes" id="UP000825729">
    <property type="component" value="Unassembled WGS sequence"/>
</dbReference>
<dbReference type="InterPro" id="IPR044730">
    <property type="entry name" value="RNase_H-like_dom_plant"/>
</dbReference>
<accession>A0AAV7DWM7</accession>
<name>A0AAV7DWM7_ARIFI</name>
<dbReference type="Pfam" id="PF13456">
    <property type="entry name" value="RVT_3"/>
    <property type="match status" value="1"/>
</dbReference>
<dbReference type="InterPro" id="IPR002156">
    <property type="entry name" value="RNaseH_domain"/>
</dbReference>
<dbReference type="GO" id="GO:0003676">
    <property type="term" value="F:nucleic acid binding"/>
    <property type="evidence" value="ECO:0007669"/>
    <property type="project" value="InterPro"/>
</dbReference>